<keyword evidence="3" id="KW-1185">Reference proteome</keyword>
<organism evidence="2 3">
    <name type="scientific">Zosterops borbonicus</name>
    <dbReference type="NCBI Taxonomy" id="364589"/>
    <lineage>
        <taxon>Eukaryota</taxon>
        <taxon>Metazoa</taxon>
        <taxon>Chordata</taxon>
        <taxon>Craniata</taxon>
        <taxon>Vertebrata</taxon>
        <taxon>Euteleostomi</taxon>
        <taxon>Archelosauria</taxon>
        <taxon>Archosauria</taxon>
        <taxon>Dinosauria</taxon>
        <taxon>Saurischia</taxon>
        <taxon>Theropoda</taxon>
        <taxon>Coelurosauria</taxon>
        <taxon>Aves</taxon>
        <taxon>Neognathae</taxon>
        <taxon>Neoaves</taxon>
        <taxon>Telluraves</taxon>
        <taxon>Australaves</taxon>
        <taxon>Passeriformes</taxon>
        <taxon>Sylvioidea</taxon>
        <taxon>Zosteropidae</taxon>
        <taxon>Zosterops</taxon>
    </lineage>
</organism>
<dbReference type="Proteomes" id="UP000796761">
    <property type="component" value="Unassembled WGS sequence"/>
</dbReference>
<evidence type="ECO:0000256" key="1">
    <source>
        <dbReference type="SAM" id="MobiDB-lite"/>
    </source>
</evidence>
<feature type="compositionally biased region" description="Gly residues" evidence="1">
    <location>
        <begin position="173"/>
        <end position="182"/>
    </location>
</feature>
<dbReference type="AlphaFoldDB" id="A0A8K1D6V8"/>
<proteinExistence type="predicted"/>
<name>A0A8K1D6V8_9PASS</name>
<protein>
    <submittedName>
        <fullName evidence="2">Uncharacterized protein</fullName>
    </submittedName>
</protein>
<dbReference type="OrthoDB" id="9352756at2759"/>
<accession>A0A8K1D6V8</accession>
<evidence type="ECO:0000313" key="2">
    <source>
        <dbReference type="EMBL" id="TRZ06192.1"/>
    </source>
</evidence>
<evidence type="ECO:0000313" key="3">
    <source>
        <dbReference type="Proteomes" id="UP000796761"/>
    </source>
</evidence>
<feature type="compositionally biased region" description="Gly residues" evidence="1">
    <location>
        <begin position="197"/>
        <end position="206"/>
    </location>
</feature>
<comment type="caution">
    <text evidence="2">The sequence shown here is derived from an EMBL/GenBank/DDBJ whole genome shotgun (WGS) entry which is preliminary data.</text>
</comment>
<sequence length="206" mass="22249">MDSDLGAATWLLFNILSKRGETVKENELEQLAWWAKEKGHLQQPSLLFSTIEWTEIGDLLWKTVIVGEKEGKTAQELGTVLGKVLRTLRLVSAEQVFESAAQEELDPPPSLRPKTEKFYGFGDHPIRGLRASVSPTPQDVIDQVTQAENFSPPQSAQTASEPEVSWSPRSVGGDIGGDSGGAEGRDGQSQVTPRRGGPQGGARGGD</sequence>
<reference evidence="2" key="1">
    <citation type="submission" date="2019-04" db="EMBL/GenBank/DDBJ databases">
        <title>Genome assembly of Zosterops borbonicus 15179.</title>
        <authorList>
            <person name="Leroy T."/>
            <person name="Anselmetti Y."/>
            <person name="Tilak M.-K."/>
            <person name="Nabholz B."/>
        </authorList>
    </citation>
    <scope>NUCLEOTIDE SEQUENCE</scope>
    <source>
        <strain evidence="2">HGM_15179</strain>
        <tissue evidence="2">Muscle</tissue>
    </source>
</reference>
<dbReference type="EMBL" id="SWJQ01002774">
    <property type="protein sequence ID" value="TRZ06192.1"/>
    <property type="molecule type" value="Genomic_DNA"/>
</dbReference>
<feature type="compositionally biased region" description="Polar residues" evidence="1">
    <location>
        <begin position="147"/>
        <end position="160"/>
    </location>
</feature>
<gene>
    <name evidence="2" type="ORF">HGM15179_020913</name>
</gene>
<feature type="region of interest" description="Disordered" evidence="1">
    <location>
        <begin position="147"/>
        <end position="206"/>
    </location>
</feature>
<feature type="region of interest" description="Disordered" evidence="1">
    <location>
        <begin position="99"/>
        <end position="119"/>
    </location>
</feature>